<organism evidence="2 3">
    <name type="scientific">Xanthomonas chitinilytica</name>
    <dbReference type="NCBI Taxonomy" id="2989819"/>
    <lineage>
        <taxon>Bacteria</taxon>
        <taxon>Pseudomonadati</taxon>
        <taxon>Pseudomonadota</taxon>
        <taxon>Gammaproteobacteria</taxon>
        <taxon>Lysobacterales</taxon>
        <taxon>Lysobacteraceae</taxon>
        <taxon>Xanthomonas</taxon>
    </lineage>
</organism>
<dbReference type="EMBL" id="JAPCHY010000003">
    <property type="protein sequence ID" value="MCW4471758.1"/>
    <property type="molecule type" value="Genomic_DNA"/>
</dbReference>
<keyword evidence="3" id="KW-1185">Reference proteome</keyword>
<gene>
    <name evidence="2" type="ORF">OK345_04455</name>
</gene>
<feature type="region of interest" description="Disordered" evidence="1">
    <location>
        <begin position="86"/>
        <end position="107"/>
    </location>
</feature>
<dbReference type="InterPro" id="IPR046170">
    <property type="entry name" value="DUF6172"/>
</dbReference>
<reference evidence="2 3" key="1">
    <citation type="submission" date="2022-10" db="EMBL/GenBank/DDBJ databases">
        <title>Xanthomonas sp. H13-6.</title>
        <authorList>
            <person name="Liu X."/>
            <person name="Deng Z."/>
            <person name="Jiang Y."/>
            <person name="Yu T."/>
            <person name="Ai J."/>
        </authorList>
    </citation>
    <scope>NUCLEOTIDE SEQUENCE [LARGE SCALE GENOMIC DNA]</scope>
    <source>
        <strain evidence="2 3">H13-6</strain>
    </source>
</reference>
<name>A0ABT3JTE1_9XANT</name>
<evidence type="ECO:0000313" key="3">
    <source>
        <dbReference type="Proteomes" id="UP001209922"/>
    </source>
</evidence>
<accession>A0ABT3JTE1</accession>
<dbReference type="Proteomes" id="UP001209922">
    <property type="component" value="Unassembled WGS sequence"/>
</dbReference>
<comment type="caution">
    <text evidence="2">The sequence shown here is derived from an EMBL/GenBank/DDBJ whole genome shotgun (WGS) entry which is preliminary data.</text>
</comment>
<proteinExistence type="predicted"/>
<dbReference type="Pfam" id="PF19669">
    <property type="entry name" value="DUF6172"/>
    <property type="match status" value="1"/>
</dbReference>
<sequence length="107" mass="11879">MRKTYPLNIEGKNRDRLVEAAKHDIRKYARRERGKPLPAGADFWDFDSKCGLDEASAVAVPFAELIRSVDALVAAGNDQFYVEVLRKPGQRTPRPRAEAPGSDPAEA</sequence>
<protein>
    <submittedName>
        <fullName evidence="2">DUF6172 family protein</fullName>
    </submittedName>
</protein>
<evidence type="ECO:0000313" key="2">
    <source>
        <dbReference type="EMBL" id="MCW4471758.1"/>
    </source>
</evidence>
<dbReference type="RefSeq" id="WP_265126720.1">
    <property type="nucleotide sequence ID" value="NZ_JAPCHY010000003.1"/>
</dbReference>
<evidence type="ECO:0000256" key="1">
    <source>
        <dbReference type="SAM" id="MobiDB-lite"/>
    </source>
</evidence>